<reference evidence="3" key="1">
    <citation type="submission" date="2024-03" db="EMBL/GenBank/DDBJ databases">
        <title>WGS assembly of Saponaria officinalis var. Norfolk2.</title>
        <authorList>
            <person name="Jenkins J."/>
            <person name="Shu S."/>
            <person name="Grimwood J."/>
            <person name="Barry K."/>
            <person name="Goodstein D."/>
            <person name="Schmutz J."/>
            <person name="Leebens-Mack J."/>
            <person name="Osbourn A."/>
        </authorList>
    </citation>
    <scope>NUCLEOTIDE SEQUENCE [LARGE SCALE GENOMIC DNA]</scope>
    <source>
        <strain evidence="3">JIC</strain>
    </source>
</reference>
<keyword evidence="4" id="KW-1185">Reference proteome</keyword>
<evidence type="ECO:0000313" key="4">
    <source>
        <dbReference type="Proteomes" id="UP001443914"/>
    </source>
</evidence>
<gene>
    <name evidence="3" type="ORF">RND81_08G137100</name>
</gene>
<accession>A0AAW1J6X6</accession>
<comment type="caution">
    <text evidence="3">The sequence shown here is derived from an EMBL/GenBank/DDBJ whole genome shotgun (WGS) entry which is preliminary data.</text>
</comment>
<proteinExistence type="predicted"/>
<dbReference type="Proteomes" id="UP001443914">
    <property type="component" value="Unassembled WGS sequence"/>
</dbReference>
<feature type="region of interest" description="Disordered" evidence="2">
    <location>
        <begin position="30"/>
        <end position="54"/>
    </location>
</feature>
<dbReference type="AlphaFoldDB" id="A0AAW1J6X6"/>
<evidence type="ECO:0000256" key="1">
    <source>
        <dbReference type="SAM" id="Coils"/>
    </source>
</evidence>
<keyword evidence="1" id="KW-0175">Coiled coil</keyword>
<dbReference type="EMBL" id="JBDFQZ010000008">
    <property type="protein sequence ID" value="KAK9698864.1"/>
    <property type="molecule type" value="Genomic_DNA"/>
</dbReference>
<dbReference type="PANTHER" id="PTHR32108">
    <property type="entry name" value="DNA-DIRECTED RNA POLYMERASE SUBUNIT ALPHA"/>
    <property type="match status" value="1"/>
</dbReference>
<feature type="coiled-coil region" evidence="1">
    <location>
        <begin position="228"/>
        <end position="255"/>
    </location>
</feature>
<feature type="compositionally biased region" description="Low complexity" evidence="2">
    <location>
        <begin position="39"/>
        <end position="48"/>
    </location>
</feature>
<organism evidence="3 4">
    <name type="scientific">Saponaria officinalis</name>
    <name type="common">Common soapwort</name>
    <name type="synonym">Lychnis saponaria</name>
    <dbReference type="NCBI Taxonomy" id="3572"/>
    <lineage>
        <taxon>Eukaryota</taxon>
        <taxon>Viridiplantae</taxon>
        <taxon>Streptophyta</taxon>
        <taxon>Embryophyta</taxon>
        <taxon>Tracheophyta</taxon>
        <taxon>Spermatophyta</taxon>
        <taxon>Magnoliopsida</taxon>
        <taxon>eudicotyledons</taxon>
        <taxon>Gunneridae</taxon>
        <taxon>Pentapetalae</taxon>
        <taxon>Caryophyllales</taxon>
        <taxon>Caryophyllaceae</taxon>
        <taxon>Caryophylleae</taxon>
        <taxon>Saponaria</taxon>
    </lineage>
</organism>
<name>A0AAW1J6X6_SAPOF</name>
<protein>
    <submittedName>
        <fullName evidence="3">Uncharacterized protein</fullName>
    </submittedName>
</protein>
<evidence type="ECO:0000256" key="2">
    <source>
        <dbReference type="SAM" id="MobiDB-lite"/>
    </source>
</evidence>
<evidence type="ECO:0000313" key="3">
    <source>
        <dbReference type="EMBL" id="KAK9698864.1"/>
    </source>
</evidence>
<sequence>MRYSNIRNFKDLTQVGTRLEDDIRQGTLARLMGRGYQGPSSRSTPPSSKTEGTSSINALDTLVAATSGPKPKRTFEPLHMSYGEALKKLVKNDFLQLLGPTPDPPVDKRSPRWDATAYCDYHKGKGHSTEDCFKLKHAIQDLLDSGKLPKPTRPSNKANPLSNHAIFVGSIPIIDNSRLITAIKGKEPIQTIDCSYLAKPEETEINAIYSAREGNSFDTPTTSLEAKVDQAIDLLVTLQIELAQMNERLEYESRRNARQFQAMEERLIDARKCPIHTAQHNGNVLPSTSVLNDIPIFKNTDSPMAHVKAFTNLMVFKGIKHPHWVALFPYSLDAIPRE</sequence>